<dbReference type="RefSeq" id="WP_153511513.1">
    <property type="nucleotide sequence ID" value="NZ_CP045652.1"/>
</dbReference>
<feature type="chain" id="PRO_5025036232" evidence="5">
    <location>
        <begin position="21"/>
        <end position="518"/>
    </location>
</feature>
<protein>
    <submittedName>
        <fullName evidence="7">Helix-turn-helix domain-containing protein</fullName>
    </submittedName>
</protein>
<feature type="domain" description="HTH araC/xylS-type" evidence="6">
    <location>
        <begin position="408"/>
        <end position="512"/>
    </location>
</feature>
<dbReference type="SMART" id="SM00342">
    <property type="entry name" value="HTH_ARAC"/>
    <property type="match status" value="1"/>
</dbReference>
<dbReference type="Gene3D" id="1.10.10.60">
    <property type="entry name" value="Homeodomain-like"/>
    <property type="match status" value="2"/>
</dbReference>
<keyword evidence="1" id="KW-0805">Transcription regulation</keyword>
<dbReference type="InterPro" id="IPR011990">
    <property type="entry name" value="TPR-like_helical_dom_sf"/>
</dbReference>
<keyword evidence="8" id="KW-1185">Reference proteome</keyword>
<evidence type="ECO:0000259" key="6">
    <source>
        <dbReference type="PROSITE" id="PS01124"/>
    </source>
</evidence>
<keyword evidence="4" id="KW-0472">Membrane</keyword>
<reference evidence="7 8" key="1">
    <citation type="submission" date="2019-10" db="EMBL/GenBank/DDBJ databases">
        <authorList>
            <person name="Dong K."/>
        </authorList>
    </citation>
    <scope>NUCLEOTIDE SEQUENCE [LARGE SCALE GENOMIC DNA]</scope>
    <source>
        <strain evidence="8">dk4302</strain>
    </source>
</reference>
<keyword evidence="4" id="KW-0812">Transmembrane</keyword>
<evidence type="ECO:0000313" key="7">
    <source>
        <dbReference type="EMBL" id="QGA26663.1"/>
    </source>
</evidence>
<dbReference type="InterPro" id="IPR018060">
    <property type="entry name" value="HTH_AraC"/>
</dbReference>
<gene>
    <name evidence="7" type="ORF">GFH32_10135</name>
</gene>
<dbReference type="GO" id="GO:0003700">
    <property type="term" value="F:DNA-binding transcription factor activity"/>
    <property type="evidence" value="ECO:0007669"/>
    <property type="project" value="InterPro"/>
</dbReference>
<dbReference type="KEGG" id="sphe:GFH32_10135"/>
<evidence type="ECO:0000256" key="1">
    <source>
        <dbReference type="ARBA" id="ARBA00023015"/>
    </source>
</evidence>
<dbReference type="PROSITE" id="PS01124">
    <property type="entry name" value="HTH_ARAC_FAMILY_2"/>
    <property type="match status" value="1"/>
</dbReference>
<dbReference type="InterPro" id="IPR009057">
    <property type="entry name" value="Homeodomain-like_sf"/>
</dbReference>
<feature type="signal peptide" evidence="5">
    <location>
        <begin position="1"/>
        <end position="20"/>
    </location>
</feature>
<feature type="transmembrane region" description="Helical" evidence="4">
    <location>
        <begin position="331"/>
        <end position="351"/>
    </location>
</feature>
<dbReference type="Pfam" id="PF12833">
    <property type="entry name" value="HTH_18"/>
    <property type="match status" value="1"/>
</dbReference>
<organism evidence="7 8">
    <name type="scientific">Sphingobacterium zhuxiongii</name>
    <dbReference type="NCBI Taxonomy" id="2662364"/>
    <lineage>
        <taxon>Bacteria</taxon>
        <taxon>Pseudomonadati</taxon>
        <taxon>Bacteroidota</taxon>
        <taxon>Sphingobacteriia</taxon>
        <taxon>Sphingobacteriales</taxon>
        <taxon>Sphingobacteriaceae</taxon>
        <taxon>Sphingobacterium</taxon>
    </lineage>
</organism>
<dbReference type="EMBL" id="CP045652">
    <property type="protein sequence ID" value="QGA26663.1"/>
    <property type="molecule type" value="Genomic_DNA"/>
</dbReference>
<name>A0A5Q0QAQ9_9SPHI</name>
<dbReference type="SUPFAM" id="SSF46689">
    <property type="entry name" value="Homeodomain-like"/>
    <property type="match status" value="1"/>
</dbReference>
<dbReference type="Proteomes" id="UP000326921">
    <property type="component" value="Chromosome"/>
</dbReference>
<dbReference type="Gene3D" id="1.25.40.10">
    <property type="entry name" value="Tetratricopeptide repeat domain"/>
    <property type="match status" value="1"/>
</dbReference>
<evidence type="ECO:0000313" key="8">
    <source>
        <dbReference type="Proteomes" id="UP000326921"/>
    </source>
</evidence>
<keyword evidence="4" id="KW-1133">Transmembrane helix</keyword>
<sequence length="518" mass="59632">MCRLISPLICLLCTISLAWAQPSNFEEAYASSSRLFNNSDVAGSERFEDVLFKAAETDEQKLRAYNLNSKIQHSLGNSANAIYYATVGEKLAHLTGYKDWRAIFSKMLATNFRELGLFEQSREHLQTAERMCQLIDNPSRLATIKVELFQEKAQYRMNTYSYRSALIFLDSAKAIIDSQLKTSVDIRLIRAANYHLQGVCEMELGNSRAASEYMYLSKDLLRDSDLTIIPYINRGLAEFYLREENLDSCKHYLDKTSLSVKTSGRLRLKELYYKTSADYFSIVGDFPLAIEYLKKQNALVADRHLVAQQISSRIIMDFRNESQRNSKFKLLFWWCVSAVSVVLLLVFIYQFRFNNSKRKGKPKNIEKPFDLPAKESAVLSSTLATATEPPNAESELNIAIETETRLIRELSELEQENFFLDRDITLNKLAGKLSSNQKYVSHIIKKYRNLDFNDYLQHKKINYLLERIASDPAFLDYKLAYLAELSGFSSHSKFTTAFKSVIGKTPSQYIDELRKEKQ</sequence>
<keyword evidence="2" id="KW-0238">DNA-binding</keyword>
<dbReference type="PANTHER" id="PTHR43280:SF2">
    <property type="entry name" value="HTH-TYPE TRANSCRIPTIONAL REGULATOR EXSA"/>
    <property type="match status" value="1"/>
</dbReference>
<dbReference type="PANTHER" id="PTHR43280">
    <property type="entry name" value="ARAC-FAMILY TRANSCRIPTIONAL REGULATOR"/>
    <property type="match status" value="1"/>
</dbReference>
<dbReference type="AlphaFoldDB" id="A0A5Q0QAQ9"/>
<keyword evidence="5" id="KW-0732">Signal</keyword>
<dbReference type="GO" id="GO:0043565">
    <property type="term" value="F:sequence-specific DNA binding"/>
    <property type="evidence" value="ECO:0007669"/>
    <property type="project" value="InterPro"/>
</dbReference>
<evidence type="ECO:0000256" key="5">
    <source>
        <dbReference type="SAM" id="SignalP"/>
    </source>
</evidence>
<keyword evidence="3" id="KW-0804">Transcription</keyword>
<evidence type="ECO:0000256" key="2">
    <source>
        <dbReference type="ARBA" id="ARBA00023125"/>
    </source>
</evidence>
<proteinExistence type="predicted"/>
<evidence type="ECO:0000256" key="3">
    <source>
        <dbReference type="ARBA" id="ARBA00023163"/>
    </source>
</evidence>
<evidence type="ECO:0000256" key="4">
    <source>
        <dbReference type="SAM" id="Phobius"/>
    </source>
</evidence>
<accession>A0A5Q0QAQ9</accession>